<dbReference type="AlphaFoldDB" id="A0A2H9U570"/>
<evidence type="ECO:0000259" key="8">
    <source>
        <dbReference type="Pfam" id="PF09349"/>
    </source>
</evidence>
<evidence type="ECO:0000256" key="6">
    <source>
        <dbReference type="ARBA" id="ARBA00023239"/>
    </source>
</evidence>
<keyword evidence="4" id="KW-0659">Purine metabolism</keyword>
<dbReference type="GO" id="GO:0051997">
    <property type="term" value="F:2-oxo-4-hydroxy-4-carboxy-5-ureidoimidazoline decarboxylase activity"/>
    <property type="evidence" value="ECO:0007669"/>
    <property type="project" value="UniProtKB-EC"/>
</dbReference>
<dbReference type="SUPFAM" id="SSF158694">
    <property type="entry name" value="UraD-Like"/>
    <property type="match status" value="1"/>
</dbReference>
<feature type="domain" description="Oxo-4-hydroxy-4-carboxy-5-ureidoimidazoline decarboxylase" evidence="8">
    <location>
        <begin position="35"/>
        <end position="190"/>
    </location>
</feature>
<evidence type="ECO:0000313" key="9">
    <source>
        <dbReference type="EMBL" id="PJG59175.1"/>
    </source>
</evidence>
<dbReference type="NCBIfam" id="TIGR03164">
    <property type="entry name" value="UHCUDC"/>
    <property type="match status" value="1"/>
</dbReference>
<evidence type="ECO:0000313" key="10">
    <source>
        <dbReference type="Proteomes" id="UP000235861"/>
    </source>
</evidence>
<keyword evidence="7" id="KW-0732">Signal</keyword>
<feature type="chain" id="PRO_5014134649" description="2-oxo-4-hydroxy-4-carboxy-5-ureidoimidazoline decarboxylase" evidence="7">
    <location>
        <begin position="25"/>
        <end position="195"/>
    </location>
</feature>
<dbReference type="InterPro" id="IPR017580">
    <property type="entry name" value="OHCU_decarboxylase-1"/>
</dbReference>
<protein>
    <recommendedName>
        <fullName evidence="3">2-oxo-4-hydroxy-4-carboxy-5-ureidoimidazoline decarboxylase</fullName>
        <ecNumber evidence="3">4.1.1.97</ecNumber>
    </recommendedName>
</protein>
<gene>
    <name evidence="9" type="primary">uraD</name>
    <name evidence="9" type="ORF">CUC53_08650</name>
</gene>
<dbReference type="EC" id="4.1.1.97" evidence="3"/>
<evidence type="ECO:0000256" key="4">
    <source>
        <dbReference type="ARBA" id="ARBA00022631"/>
    </source>
</evidence>
<feature type="signal peptide" evidence="7">
    <location>
        <begin position="1"/>
        <end position="24"/>
    </location>
</feature>
<evidence type="ECO:0000256" key="1">
    <source>
        <dbReference type="ARBA" id="ARBA00001163"/>
    </source>
</evidence>
<dbReference type="GO" id="GO:0000255">
    <property type="term" value="P:allantoin metabolic process"/>
    <property type="evidence" value="ECO:0007669"/>
    <property type="project" value="InterPro"/>
</dbReference>
<dbReference type="GO" id="GO:0019628">
    <property type="term" value="P:urate catabolic process"/>
    <property type="evidence" value="ECO:0007669"/>
    <property type="project" value="UniProtKB-UniPathway"/>
</dbReference>
<reference evidence="9 10" key="1">
    <citation type="submission" date="2017-11" db="EMBL/GenBank/DDBJ databases">
        <title>Draft genome sequence of environmental isolate Aeromonas cavernicola sp. nov. MDC 2508.</title>
        <authorList>
            <person name="Colston S.M."/>
            <person name="Navarro A."/>
            <person name="Martinez-Murcia A.J."/>
            <person name="Graf J."/>
        </authorList>
    </citation>
    <scope>NUCLEOTIDE SEQUENCE [LARGE SCALE GENOMIC DNA]</scope>
    <source>
        <strain evidence="9 10">MDC 2508</strain>
    </source>
</reference>
<comment type="pathway">
    <text evidence="2">Purine metabolism; urate degradation; (S)-allantoin from urate: step 3/3.</text>
</comment>
<keyword evidence="10" id="KW-1185">Reference proteome</keyword>
<evidence type="ECO:0000256" key="7">
    <source>
        <dbReference type="SAM" id="SignalP"/>
    </source>
</evidence>
<comment type="catalytic activity">
    <reaction evidence="1">
        <text>5-hydroxy-2-oxo-4-ureido-2,5-dihydro-1H-imidazole-5-carboxylate + H(+) = (S)-allantoin + CO2</text>
        <dbReference type="Rhea" id="RHEA:26301"/>
        <dbReference type="ChEBI" id="CHEBI:15378"/>
        <dbReference type="ChEBI" id="CHEBI:15678"/>
        <dbReference type="ChEBI" id="CHEBI:16526"/>
        <dbReference type="ChEBI" id="CHEBI:58639"/>
        <dbReference type="EC" id="4.1.1.97"/>
    </reaction>
</comment>
<dbReference type="EMBL" id="PGGC01000077">
    <property type="protein sequence ID" value="PJG59175.1"/>
    <property type="molecule type" value="Genomic_DNA"/>
</dbReference>
<dbReference type="RefSeq" id="WP_100293778.1">
    <property type="nucleotide sequence ID" value="NZ_PGGC01000077.1"/>
</dbReference>
<sequence length="195" mass="21958">MMLKKVVLTSALLFTAVLPMHSYGANPAIYINDLNKGSQAEFESALSKIFERAPWAIESVAAKRPFKGFVDLYENIILTIKNAGPETQMTLIKSHPDLACKGIRPAEITQHSENEQGGAGLNECSPEEASKLAELNKTYKAKFGFPFMLAIKGFNRTEMIEQLEQRINNDRQQEFDTALQQIYKVVMWRLSDTVK</sequence>
<dbReference type="PANTHER" id="PTHR43466">
    <property type="entry name" value="2-OXO-4-HYDROXY-4-CARBOXY-5-UREIDOIMIDAZOLINE DECARBOXYLASE-RELATED"/>
    <property type="match status" value="1"/>
</dbReference>
<dbReference type="OrthoDB" id="9800909at2"/>
<proteinExistence type="predicted"/>
<evidence type="ECO:0000256" key="5">
    <source>
        <dbReference type="ARBA" id="ARBA00022793"/>
    </source>
</evidence>
<dbReference type="InterPro" id="IPR036778">
    <property type="entry name" value="OHCU_decarboxylase_sf"/>
</dbReference>
<dbReference type="InterPro" id="IPR018020">
    <property type="entry name" value="OHCU_decarboxylase"/>
</dbReference>
<dbReference type="PANTHER" id="PTHR43466:SF1">
    <property type="entry name" value="2-OXO-4-HYDROXY-4-CARBOXY-5-UREIDOIMIDAZOLINE DECARBOXYLASE-RELATED"/>
    <property type="match status" value="1"/>
</dbReference>
<evidence type="ECO:0000256" key="3">
    <source>
        <dbReference type="ARBA" id="ARBA00012257"/>
    </source>
</evidence>
<accession>A0A2H9U570</accession>
<evidence type="ECO:0000256" key="2">
    <source>
        <dbReference type="ARBA" id="ARBA00004754"/>
    </source>
</evidence>
<dbReference type="Proteomes" id="UP000235861">
    <property type="component" value="Unassembled WGS sequence"/>
</dbReference>
<keyword evidence="6" id="KW-0456">Lyase</keyword>
<dbReference type="Pfam" id="PF09349">
    <property type="entry name" value="OHCU_decarbox"/>
    <property type="match status" value="1"/>
</dbReference>
<dbReference type="GO" id="GO:0006144">
    <property type="term" value="P:purine nucleobase metabolic process"/>
    <property type="evidence" value="ECO:0007669"/>
    <property type="project" value="UniProtKB-KW"/>
</dbReference>
<organism evidence="9 10">
    <name type="scientific">Aeromonas cavernicola</name>
    <dbReference type="NCBI Taxonomy" id="1006623"/>
    <lineage>
        <taxon>Bacteria</taxon>
        <taxon>Pseudomonadati</taxon>
        <taxon>Pseudomonadota</taxon>
        <taxon>Gammaproteobacteria</taxon>
        <taxon>Aeromonadales</taxon>
        <taxon>Aeromonadaceae</taxon>
        <taxon>Aeromonas</taxon>
    </lineage>
</organism>
<keyword evidence="5" id="KW-0210">Decarboxylase</keyword>
<dbReference type="Gene3D" id="1.10.3330.10">
    <property type="entry name" value="Oxo-4-hydroxy-4-carboxy-5-ureidoimidazoline decarboxylase"/>
    <property type="match status" value="1"/>
</dbReference>
<comment type="caution">
    <text evidence="9">The sequence shown here is derived from an EMBL/GenBank/DDBJ whole genome shotgun (WGS) entry which is preliminary data.</text>
</comment>
<dbReference type="UniPathway" id="UPA00394">
    <property type="reaction ID" value="UER00652"/>
</dbReference>
<name>A0A2H9U570_9GAMM</name>